<dbReference type="VEuPathDB" id="TriTrypDB:C3747_63g146"/>
<dbReference type="VEuPathDB" id="TriTrypDB:TCDM_02493"/>
<dbReference type="VEuPathDB" id="TriTrypDB:BCY84_20549"/>
<accession>A0A2V2VUP3</accession>
<comment type="caution">
    <text evidence="1">The sequence shown here is derived from an EMBL/GenBank/DDBJ whole genome shotgun (WGS) entry which is preliminary data.</text>
</comment>
<dbReference type="VEuPathDB" id="TriTrypDB:C4B63_7g358"/>
<evidence type="ECO:0000313" key="1">
    <source>
        <dbReference type="EMBL" id="PWV00106.1"/>
    </source>
</evidence>
<name>A0A2V2VUP3_TRYCR</name>
<dbReference type="VEuPathDB" id="TriTrypDB:TcCLB.508257.40"/>
<dbReference type="VEuPathDB" id="TriTrypDB:TCSYLVIO_003737"/>
<dbReference type="VEuPathDB" id="TriTrypDB:TcG_01367"/>
<organism evidence="1 2">
    <name type="scientific">Trypanosoma cruzi</name>
    <dbReference type="NCBI Taxonomy" id="5693"/>
    <lineage>
        <taxon>Eukaryota</taxon>
        <taxon>Discoba</taxon>
        <taxon>Euglenozoa</taxon>
        <taxon>Kinetoplastea</taxon>
        <taxon>Metakinetoplastina</taxon>
        <taxon>Trypanosomatida</taxon>
        <taxon>Trypanosomatidae</taxon>
        <taxon>Trypanosoma</taxon>
        <taxon>Schizotrypanum</taxon>
    </lineage>
</organism>
<dbReference type="VEuPathDB" id="TriTrypDB:Tc_MARK_2498"/>
<evidence type="ECO:0000313" key="2">
    <source>
        <dbReference type="Proteomes" id="UP000246121"/>
    </source>
</evidence>
<dbReference type="VEuPathDB" id="TriTrypDB:TcCL_NonESM03211"/>
<dbReference type="EMBL" id="PRFA01000007">
    <property type="protein sequence ID" value="PWV00106.1"/>
    <property type="molecule type" value="Genomic_DNA"/>
</dbReference>
<reference evidence="1 2" key="1">
    <citation type="journal article" date="2018" name="Microb. Genom.">
        <title>Expanding an expanded genome: long-read sequencing of Trypanosoma cruzi.</title>
        <authorList>
            <person name="Berna L."/>
            <person name="Rodriguez M."/>
            <person name="Chiribao M.L."/>
            <person name="Parodi-Talice A."/>
            <person name="Pita S."/>
            <person name="Rijo G."/>
            <person name="Alvarez-Valin F."/>
            <person name="Robello C."/>
        </authorList>
    </citation>
    <scope>NUCLEOTIDE SEQUENCE [LARGE SCALE GENOMIC DNA]</scope>
    <source>
        <strain evidence="1 2">Dm28c</strain>
    </source>
</reference>
<sequence>MSSKYLSSPVNISRFIEMSARSISPQREISQMTPQKQFPQNKITREAKGNSTESVKPEDVLHEVSHPEENMAENTAYLLQCGSPLYDPVKEIWRCWNGHELRIKERSQYGAVDGVSCDFCGFTDWLEELKGTGVRMKGKRRGKKAIKRREKEAEPRYFYHCDVCDMDLCPHCAKDLRVDSRYHVPCMQCRRCLVFMRNEEAALHHCYLKRTREVLNFMTPSTSTSGGASSSSFTESVTTLTSFRPRESSPPVVPMPPDPTRASTQCPIIAWEVCVTFENATAEAEVRKIGESLSLRGIETPGVPDQLIFRTPTRLAAEELAQQVHEKGLFASIRRFRA</sequence>
<dbReference type="Proteomes" id="UP000246121">
    <property type="component" value="Unassembled WGS sequence"/>
</dbReference>
<dbReference type="VEuPathDB" id="TriTrypDB:TcCLB.506405.40"/>
<proteinExistence type="predicted"/>
<dbReference type="VEuPathDB" id="TriTrypDB:ECC02_002607"/>
<dbReference type="VEuPathDB" id="TriTrypDB:TcBrA4_0125250"/>
<protein>
    <submittedName>
        <fullName evidence="1">Uncharacterized protein</fullName>
    </submittedName>
</protein>
<gene>
    <name evidence="1" type="ORF">C4B63_7g358</name>
</gene>
<dbReference type="AlphaFoldDB" id="A0A2V2VUP3"/>